<name>A0A831RQB3_9GAMM</name>
<keyword evidence="10" id="KW-0411">Iron-sulfur</keyword>
<keyword evidence="9" id="KW-0408">Iron</keyword>
<dbReference type="GO" id="GO:0004844">
    <property type="term" value="F:uracil DNA N-glycosylase activity"/>
    <property type="evidence" value="ECO:0007669"/>
    <property type="project" value="UniProtKB-EC"/>
</dbReference>
<dbReference type="AlphaFoldDB" id="A0A831RQB3"/>
<sequence>MDEARRRHYLKAMGIQAWLPRTAAGEGEAATAAEGAADEVRPAPVPAPQAGPLPDAAPARQPETVDEPPPWLEEAPPPSDDWQPAGPREEEPPLMVPDEDEIARLDWDALEYRVAHCELCELSRTRTNPVFGTGDRNADLMVIGEAPGAEEDRQGEPFVGRAGQLLNAMLLAIRLRREQVYIANILKCRPPGNRDPRLEEALKCEPYLRRQVALVRPRVILAVGRVAAQNLLKTQEAVGRMRGREYRYDGIPVVVSYHPAYLLRSPDQKGRAWQDLQRVMRLLEDG</sequence>
<evidence type="ECO:0000256" key="9">
    <source>
        <dbReference type="ARBA" id="ARBA00023004"/>
    </source>
</evidence>
<comment type="similarity">
    <text evidence="2">Belongs to the uracil-DNA glycosylase (UDG) superfamily. Type 4 (UDGa) family.</text>
</comment>
<evidence type="ECO:0000256" key="3">
    <source>
        <dbReference type="ARBA" id="ARBA00012030"/>
    </source>
</evidence>
<dbReference type="SMART" id="SM00987">
    <property type="entry name" value="UreE_C"/>
    <property type="match status" value="1"/>
</dbReference>
<dbReference type="SMART" id="SM00986">
    <property type="entry name" value="UDG"/>
    <property type="match status" value="1"/>
</dbReference>
<reference evidence="14" key="1">
    <citation type="journal article" date="2020" name="mSystems">
        <title>Genome- and Community-Level Interaction Insights into Carbon Utilization and Element Cycling Functions of Hydrothermarchaeota in Hydrothermal Sediment.</title>
        <authorList>
            <person name="Zhou Z."/>
            <person name="Liu Y."/>
            <person name="Xu W."/>
            <person name="Pan J."/>
            <person name="Luo Z.H."/>
            <person name="Li M."/>
        </authorList>
    </citation>
    <scope>NUCLEOTIDE SEQUENCE [LARGE SCALE GENOMIC DNA]</scope>
    <source>
        <strain evidence="14">HyVt-443</strain>
    </source>
</reference>
<dbReference type="EC" id="3.2.2.27" evidence="3"/>
<evidence type="ECO:0000256" key="5">
    <source>
        <dbReference type="ARBA" id="ARBA00022485"/>
    </source>
</evidence>
<keyword evidence="6" id="KW-0479">Metal-binding</keyword>
<keyword evidence="11" id="KW-0234">DNA repair</keyword>
<comment type="caution">
    <text evidence="14">The sequence shown here is derived from an EMBL/GenBank/DDBJ whole genome shotgun (WGS) entry which is preliminary data.</text>
</comment>
<protein>
    <recommendedName>
        <fullName evidence="4">Type-4 uracil-DNA glycosylase</fullName>
        <ecNumber evidence="3">3.2.2.27</ecNumber>
    </recommendedName>
</protein>
<evidence type="ECO:0000256" key="7">
    <source>
        <dbReference type="ARBA" id="ARBA00022763"/>
    </source>
</evidence>
<dbReference type="PANTHER" id="PTHR33693">
    <property type="entry name" value="TYPE-5 URACIL-DNA GLYCOSYLASE"/>
    <property type="match status" value="1"/>
</dbReference>
<proteinExistence type="inferred from homology"/>
<feature type="compositionally biased region" description="Pro residues" evidence="12">
    <location>
        <begin position="67"/>
        <end position="79"/>
    </location>
</feature>
<dbReference type="GO" id="GO:0006281">
    <property type="term" value="P:DNA repair"/>
    <property type="evidence" value="ECO:0007669"/>
    <property type="project" value="UniProtKB-KW"/>
</dbReference>
<accession>A0A831RQB3</accession>
<keyword evidence="8" id="KW-0378">Hydrolase</keyword>
<feature type="region of interest" description="Disordered" evidence="12">
    <location>
        <begin position="23"/>
        <end position="96"/>
    </location>
</feature>
<dbReference type="GO" id="GO:0046872">
    <property type="term" value="F:metal ion binding"/>
    <property type="evidence" value="ECO:0007669"/>
    <property type="project" value="UniProtKB-KW"/>
</dbReference>
<dbReference type="InterPro" id="IPR005273">
    <property type="entry name" value="Ura-DNA_glyco_family4"/>
</dbReference>
<dbReference type="InterPro" id="IPR051536">
    <property type="entry name" value="UDG_Type-4/5"/>
</dbReference>
<feature type="compositionally biased region" description="Low complexity" evidence="12">
    <location>
        <begin position="23"/>
        <end position="35"/>
    </location>
</feature>
<evidence type="ECO:0000256" key="2">
    <source>
        <dbReference type="ARBA" id="ARBA00006521"/>
    </source>
</evidence>
<dbReference type="Pfam" id="PF03167">
    <property type="entry name" value="UDG"/>
    <property type="match status" value="1"/>
</dbReference>
<evidence type="ECO:0000256" key="4">
    <source>
        <dbReference type="ARBA" id="ARBA00019403"/>
    </source>
</evidence>
<dbReference type="CDD" id="cd10030">
    <property type="entry name" value="UDG-F4_TTUDGA_SPO1dp_like"/>
    <property type="match status" value="1"/>
</dbReference>
<dbReference type="NCBIfam" id="TIGR00758">
    <property type="entry name" value="UDG_fam4"/>
    <property type="match status" value="1"/>
</dbReference>
<evidence type="ECO:0000256" key="12">
    <source>
        <dbReference type="SAM" id="MobiDB-lite"/>
    </source>
</evidence>
<evidence type="ECO:0000256" key="8">
    <source>
        <dbReference type="ARBA" id="ARBA00022801"/>
    </source>
</evidence>
<evidence type="ECO:0000256" key="10">
    <source>
        <dbReference type="ARBA" id="ARBA00023014"/>
    </source>
</evidence>
<keyword evidence="5" id="KW-0004">4Fe-4S</keyword>
<dbReference type="GO" id="GO:0051539">
    <property type="term" value="F:4 iron, 4 sulfur cluster binding"/>
    <property type="evidence" value="ECO:0007669"/>
    <property type="project" value="UniProtKB-KW"/>
</dbReference>
<evidence type="ECO:0000256" key="6">
    <source>
        <dbReference type="ARBA" id="ARBA00022723"/>
    </source>
</evidence>
<dbReference type="InterPro" id="IPR036895">
    <property type="entry name" value="Uracil-DNA_glycosylase-like_sf"/>
</dbReference>
<organism evidence="14">
    <name type="scientific">Sedimenticola thiotaurini</name>
    <dbReference type="NCBI Taxonomy" id="1543721"/>
    <lineage>
        <taxon>Bacteria</taxon>
        <taxon>Pseudomonadati</taxon>
        <taxon>Pseudomonadota</taxon>
        <taxon>Gammaproteobacteria</taxon>
        <taxon>Chromatiales</taxon>
        <taxon>Sedimenticolaceae</taxon>
        <taxon>Sedimenticola</taxon>
    </lineage>
</organism>
<evidence type="ECO:0000256" key="11">
    <source>
        <dbReference type="ARBA" id="ARBA00023204"/>
    </source>
</evidence>
<dbReference type="Gene3D" id="3.40.470.10">
    <property type="entry name" value="Uracil-DNA glycosylase-like domain"/>
    <property type="match status" value="1"/>
</dbReference>
<keyword evidence="7" id="KW-0227">DNA damage</keyword>
<feature type="domain" description="Uracil-DNA glycosylase-like" evidence="13">
    <location>
        <begin position="131"/>
        <end position="277"/>
    </location>
</feature>
<dbReference type="Proteomes" id="UP000886251">
    <property type="component" value="Unassembled WGS sequence"/>
</dbReference>
<dbReference type="SUPFAM" id="SSF52141">
    <property type="entry name" value="Uracil-DNA glycosylase-like"/>
    <property type="match status" value="1"/>
</dbReference>
<dbReference type="InterPro" id="IPR005122">
    <property type="entry name" value="Uracil-DNA_glycosylase-like"/>
</dbReference>
<comment type="catalytic activity">
    <reaction evidence="1">
        <text>Hydrolyzes single-stranded DNA or mismatched double-stranded DNA and polynucleotides, releasing free uracil.</text>
        <dbReference type="EC" id="3.2.2.27"/>
    </reaction>
</comment>
<gene>
    <name evidence="14" type="ORF">ENI96_11465</name>
</gene>
<evidence type="ECO:0000259" key="13">
    <source>
        <dbReference type="SMART" id="SM00986"/>
    </source>
</evidence>
<evidence type="ECO:0000256" key="1">
    <source>
        <dbReference type="ARBA" id="ARBA00001400"/>
    </source>
</evidence>
<dbReference type="PANTHER" id="PTHR33693:SF1">
    <property type="entry name" value="TYPE-4 URACIL-DNA GLYCOSYLASE"/>
    <property type="match status" value="1"/>
</dbReference>
<evidence type="ECO:0000313" key="14">
    <source>
        <dbReference type="EMBL" id="HEB97034.1"/>
    </source>
</evidence>
<dbReference type="EMBL" id="DRKP01000137">
    <property type="protein sequence ID" value="HEB97034.1"/>
    <property type="molecule type" value="Genomic_DNA"/>
</dbReference>